<comment type="caution">
    <text evidence="1">The sequence shown here is derived from an EMBL/GenBank/DDBJ whole genome shotgun (WGS) entry which is preliminary data.</text>
</comment>
<dbReference type="EMBL" id="QJSX01000004">
    <property type="protein sequence ID" value="PYE54950.1"/>
    <property type="molecule type" value="Genomic_DNA"/>
</dbReference>
<dbReference type="RefSeq" id="WP_110886056.1">
    <property type="nucleotide sequence ID" value="NZ_QJSX01000004.1"/>
</dbReference>
<keyword evidence="1" id="KW-0238">DNA-binding</keyword>
<evidence type="ECO:0000313" key="2">
    <source>
        <dbReference type="Proteomes" id="UP000248326"/>
    </source>
</evidence>
<dbReference type="Pfam" id="PF04237">
    <property type="entry name" value="YjbR"/>
    <property type="match status" value="1"/>
</dbReference>
<dbReference type="OrthoDB" id="9789813at2"/>
<accession>A0A318SA62</accession>
<dbReference type="Proteomes" id="UP000248326">
    <property type="component" value="Unassembled WGS sequence"/>
</dbReference>
<proteinExistence type="predicted"/>
<dbReference type="AlphaFoldDB" id="A0A318SA62"/>
<dbReference type="GO" id="GO:0003677">
    <property type="term" value="F:DNA binding"/>
    <property type="evidence" value="ECO:0007669"/>
    <property type="project" value="UniProtKB-KW"/>
</dbReference>
<keyword evidence="2" id="KW-1185">Reference proteome</keyword>
<name>A0A318SA62_9DEIO</name>
<dbReference type="PANTHER" id="PTHR35145">
    <property type="entry name" value="CYTOPLASMIC PROTEIN-RELATED"/>
    <property type="match status" value="1"/>
</dbReference>
<organism evidence="1 2">
    <name type="scientific">Deinococcus yavapaiensis KR-236</name>
    <dbReference type="NCBI Taxonomy" id="694435"/>
    <lineage>
        <taxon>Bacteria</taxon>
        <taxon>Thermotogati</taxon>
        <taxon>Deinococcota</taxon>
        <taxon>Deinococci</taxon>
        <taxon>Deinococcales</taxon>
        <taxon>Deinococcaceae</taxon>
        <taxon>Deinococcus</taxon>
    </lineage>
</organism>
<evidence type="ECO:0000313" key="1">
    <source>
        <dbReference type="EMBL" id="PYE54950.1"/>
    </source>
</evidence>
<protein>
    <submittedName>
        <fullName evidence="1">Putative DNA-binding protein (MmcQ/YjbR family)</fullName>
    </submittedName>
</protein>
<gene>
    <name evidence="1" type="ORF">DES52_104224</name>
</gene>
<dbReference type="InterPro" id="IPR007351">
    <property type="entry name" value="YjbR"/>
</dbReference>
<dbReference type="SUPFAM" id="SSF142906">
    <property type="entry name" value="YjbR-like"/>
    <property type="match status" value="1"/>
</dbReference>
<dbReference type="InterPro" id="IPR058532">
    <property type="entry name" value="YjbR/MT2646/Rv2570-like"/>
</dbReference>
<dbReference type="PANTHER" id="PTHR35145:SF1">
    <property type="entry name" value="CYTOPLASMIC PROTEIN"/>
    <property type="match status" value="1"/>
</dbReference>
<dbReference type="InterPro" id="IPR038056">
    <property type="entry name" value="YjbR-like_sf"/>
</dbReference>
<reference evidence="1 2" key="1">
    <citation type="submission" date="2018-06" db="EMBL/GenBank/DDBJ databases">
        <title>Genomic Encyclopedia of Type Strains, Phase IV (KMG-IV): sequencing the most valuable type-strain genomes for metagenomic binning, comparative biology and taxonomic classification.</title>
        <authorList>
            <person name="Goeker M."/>
        </authorList>
    </citation>
    <scope>NUCLEOTIDE SEQUENCE [LARGE SCALE GENOMIC DNA]</scope>
    <source>
        <strain evidence="1 2">DSM 18048</strain>
    </source>
</reference>
<dbReference type="Gene3D" id="3.90.1150.30">
    <property type="match status" value="1"/>
</dbReference>
<sequence>MELVSDIREACAKLPATIETFPFDTQNLVFKVGGEDPDSGAPVFRMYAMVNVTEDPLRLLVKCELARTARLRDEFPDIVPAAYFGGHWIFLPLDGSLPTPLPLELLHASYDLVVKRNLPRRVRERLATR</sequence>